<dbReference type="EMBL" id="ABVL01000002">
    <property type="protein sequence ID" value="EDY21355.1"/>
    <property type="molecule type" value="Genomic_DNA"/>
</dbReference>
<feature type="binding site" evidence="11">
    <location>
        <position position="77"/>
    </location>
    <ligand>
        <name>Mg(2+)</name>
        <dbReference type="ChEBI" id="CHEBI:18420"/>
    </ligand>
</feature>
<comment type="pathway">
    <text evidence="3 11">Amino-acid biosynthesis; L-histidine biosynthesis; L-histidine from 5-phospho-alpha-D-ribose 1-diphosphate: step 3/9.</text>
</comment>
<evidence type="ECO:0000256" key="2">
    <source>
        <dbReference type="ARBA" id="ARBA00001460"/>
    </source>
</evidence>
<evidence type="ECO:0000256" key="8">
    <source>
        <dbReference type="ARBA" id="ARBA00022605"/>
    </source>
</evidence>
<dbReference type="NCBIfam" id="NF000768">
    <property type="entry name" value="PRK00051.1"/>
    <property type="match status" value="1"/>
</dbReference>
<name>B4CVB3_9BACT</name>
<keyword evidence="8 11" id="KW-0028">Amino-acid biosynthesis</keyword>
<dbReference type="RefSeq" id="WP_006977927.1">
    <property type="nucleotide sequence ID" value="NZ_ABVL01000002.1"/>
</dbReference>
<comment type="similarity">
    <text evidence="6">In the N-terminal section; belongs to the PRA-CH family.</text>
</comment>
<comment type="similarity">
    <text evidence="5">In the C-terminal section; belongs to the PRA-PH family.</text>
</comment>
<dbReference type="InParanoid" id="B4CVB3"/>
<dbReference type="FunCoup" id="B4CVB3">
    <property type="interactions" value="272"/>
</dbReference>
<keyword evidence="11" id="KW-0862">Zinc</keyword>
<dbReference type="PANTHER" id="PTHR42945">
    <property type="entry name" value="HISTIDINE BIOSYNTHESIS BIFUNCTIONAL PROTEIN"/>
    <property type="match status" value="1"/>
</dbReference>
<dbReference type="STRING" id="497964.CfE428DRAFT_0600"/>
<feature type="binding site" evidence="11">
    <location>
        <position position="76"/>
    </location>
    <ligand>
        <name>Zn(2+)</name>
        <dbReference type="ChEBI" id="CHEBI:29105"/>
        <note>ligand shared between dimeric partners</note>
    </ligand>
</feature>
<dbReference type="AlphaFoldDB" id="B4CVB3"/>
<comment type="catalytic activity">
    <reaction evidence="1 11">
        <text>1-(5-phospho-beta-D-ribosyl)-5'-AMP + H2O = 1-(5-phospho-beta-D-ribosyl)-5-[(5-phospho-beta-D-ribosylamino)methylideneamino]imidazole-4-carboxamide</text>
        <dbReference type="Rhea" id="RHEA:20049"/>
        <dbReference type="ChEBI" id="CHEBI:15377"/>
        <dbReference type="ChEBI" id="CHEBI:58435"/>
        <dbReference type="ChEBI" id="CHEBI:59457"/>
        <dbReference type="EC" id="3.5.4.19"/>
    </reaction>
</comment>
<evidence type="ECO:0000256" key="7">
    <source>
        <dbReference type="ARBA" id="ARBA00022490"/>
    </source>
</evidence>
<comment type="caution">
    <text evidence="13">The sequence shown here is derived from an EMBL/GenBank/DDBJ whole genome shotgun (WGS) entry which is preliminary data.</text>
</comment>
<feature type="binding site" evidence="11">
    <location>
        <position position="99"/>
    </location>
    <ligand>
        <name>Zn(2+)</name>
        <dbReference type="ChEBI" id="CHEBI:29105"/>
        <note>ligand shared between dimeric partners</note>
    </ligand>
</feature>
<dbReference type="Gene3D" id="3.10.20.810">
    <property type="entry name" value="Phosphoribosyl-AMP cyclohydrolase"/>
    <property type="match status" value="1"/>
</dbReference>
<feature type="domain" description="Phosphoribosyl-AMP cyclohydrolase" evidence="12">
    <location>
        <begin position="28"/>
        <end position="101"/>
    </location>
</feature>
<evidence type="ECO:0000256" key="10">
    <source>
        <dbReference type="ARBA" id="ARBA00023102"/>
    </source>
</evidence>
<evidence type="ECO:0000313" key="13">
    <source>
        <dbReference type="EMBL" id="EDY21355.1"/>
    </source>
</evidence>
<dbReference type="GO" id="GO:0008270">
    <property type="term" value="F:zinc ion binding"/>
    <property type="evidence" value="ECO:0007669"/>
    <property type="project" value="UniProtKB-UniRule"/>
</dbReference>
<evidence type="ECO:0000256" key="5">
    <source>
        <dbReference type="ARBA" id="ARBA00007731"/>
    </source>
</evidence>
<dbReference type="GO" id="GO:0004636">
    <property type="term" value="F:phosphoribosyl-ATP diphosphatase activity"/>
    <property type="evidence" value="ECO:0007669"/>
    <property type="project" value="UniProtKB-EC"/>
</dbReference>
<dbReference type="UniPathway" id="UPA00031">
    <property type="reaction ID" value="UER00008"/>
</dbReference>
<keyword evidence="14" id="KW-1185">Reference proteome</keyword>
<reference evidence="13 14" key="1">
    <citation type="journal article" date="2011" name="J. Bacteriol.">
        <title>Genome sequence of Chthoniobacter flavus Ellin428, an aerobic heterotrophic soil bacterium.</title>
        <authorList>
            <person name="Kant R."/>
            <person name="van Passel M.W."/>
            <person name="Palva A."/>
            <person name="Lucas S."/>
            <person name="Lapidus A."/>
            <person name="Glavina Del Rio T."/>
            <person name="Dalin E."/>
            <person name="Tice H."/>
            <person name="Bruce D."/>
            <person name="Goodwin L."/>
            <person name="Pitluck S."/>
            <person name="Larimer F.W."/>
            <person name="Land M.L."/>
            <person name="Hauser L."/>
            <person name="Sangwan P."/>
            <person name="de Vos W.M."/>
            <person name="Janssen P.H."/>
            <person name="Smidt H."/>
        </authorList>
    </citation>
    <scope>NUCLEOTIDE SEQUENCE [LARGE SCALE GENOMIC DNA]</scope>
    <source>
        <strain evidence="13 14">Ellin428</strain>
    </source>
</reference>
<dbReference type="HAMAP" id="MF_01021">
    <property type="entry name" value="HisI"/>
    <property type="match status" value="1"/>
</dbReference>
<dbReference type="GO" id="GO:0004635">
    <property type="term" value="F:phosphoribosyl-AMP cyclohydrolase activity"/>
    <property type="evidence" value="ECO:0007669"/>
    <property type="project" value="UniProtKB-UniRule"/>
</dbReference>
<feature type="binding site" evidence="11">
    <location>
        <position position="92"/>
    </location>
    <ligand>
        <name>Zn(2+)</name>
        <dbReference type="ChEBI" id="CHEBI:29105"/>
        <note>ligand shared between dimeric partners</note>
    </ligand>
</feature>
<evidence type="ECO:0000259" key="12">
    <source>
        <dbReference type="Pfam" id="PF01502"/>
    </source>
</evidence>
<dbReference type="FunFam" id="3.10.20.810:FF:000001">
    <property type="entry name" value="Histidine biosynthesis bifunctional protein HisIE"/>
    <property type="match status" value="1"/>
</dbReference>
<dbReference type="GO" id="GO:0000287">
    <property type="term" value="F:magnesium ion binding"/>
    <property type="evidence" value="ECO:0007669"/>
    <property type="project" value="UniProtKB-UniRule"/>
</dbReference>
<protein>
    <recommendedName>
        <fullName evidence="11">Phosphoribosyl-AMP cyclohydrolase</fullName>
        <shortName evidence="11">PRA-CH</shortName>
        <ecNumber evidence="11">3.5.4.19</ecNumber>
    </recommendedName>
</protein>
<dbReference type="PANTHER" id="PTHR42945:SF1">
    <property type="entry name" value="HISTIDINE BIOSYNTHESIS BIFUNCTIONAL PROTEIN HIS7"/>
    <property type="match status" value="1"/>
</dbReference>
<keyword evidence="11" id="KW-0460">Magnesium</keyword>
<comment type="cofactor">
    <cofactor evidence="11">
        <name>Mg(2+)</name>
        <dbReference type="ChEBI" id="CHEBI:18420"/>
    </cofactor>
    <text evidence="11">Binds 1 Mg(2+) ion per subunit.</text>
</comment>
<feature type="binding site" evidence="11">
    <location>
        <position position="79"/>
    </location>
    <ligand>
        <name>Mg(2+)</name>
        <dbReference type="ChEBI" id="CHEBI:18420"/>
    </ligand>
</feature>
<comment type="similarity">
    <text evidence="11">Belongs to the PRA-CH family.</text>
</comment>
<comment type="subcellular location">
    <subcellularLocation>
        <location evidence="11">Cytoplasm</location>
    </subcellularLocation>
</comment>
<accession>B4CVB3</accession>
<keyword evidence="9 11" id="KW-0378">Hydrolase</keyword>
<evidence type="ECO:0000256" key="11">
    <source>
        <dbReference type="HAMAP-Rule" id="MF_01021"/>
    </source>
</evidence>
<evidence type="ECO:0000256" key="1">
    <source>
        <dbReference type="ARBA" id="ARBA00000024"/>
    </source>
</evidence>
<evidence type="ECO:0000313" key="14">
    <source>
        <dbReference type="Proteomes" id="UP000005824"/>
    </source>
</evidence>
<dbReference type="GO" id="GO:0000105">
    <property type="term" value="P:L-histidine biosynthetic process"/>
    <property type="evidence" value="ECO:0007669"/>
    <property type="project" value="UniProtKB-UniRule"/>
</dbReference>
<comment type="pathway">
    <text evidence="4">Amino-acid biosynthesis; L-histidine biosynthesis; L-histidine from 5-phospho-alpha-D-ribose 1-diphosphate: step 2/9.</text>
</comment>
<dbReference type="SUPFAM" id="SSF141734">
    <property type="entry name" value="HisI-like"/>
    <property type="match status" value="1"/>
</dbReference>
<dbReference type="InterPro" id="IPR038019">
    <property type="entry name" value="PRib_AMP_CycHydrolase_sf"/>
</dbReference>
<evidence type="ECO:0000256" key="3">
    <source>
        <dbReference type="ARBA" id="ARBA00005169"/>
    </source>
</evidence>
<dbReference type="InterPro" id="IPR026660">
    <property type="entry name" value="PRA-CH"/>
</dbReference>
<comment type="function">
    <text evidence="11">Catalyzes the hydrolysis of the adenine ring of phosphoribosyl-AMP.</text>
</comment>
<comment type="subunit">
    <text evidence="11">Homodimer.</text>
</comment>
<dbReference type="Pfam" id="PF01502">
    <property type="entry name" value="PRA-CH"/>
    <property type="match status" value="1"/>
</dbReference>
<feature type="binding site" evidence="11">
    <location>
        <position position="75"/>
    </location>
    <ligand>
        <name>Mg(2+)</name>
        <dbReference type="ChEBI" id="CHEBI:18420"/>
    </ligand>
</feature>
<evidence type="ECO:0000256" key="6">
    <source>
        <dbReference type="ARBA" id="ARBA00008299"/>
    </source>
</evidence>
<keyword evidence="7 11" id="KW-0963">Cytoplasm</keyword>
<evidence type="ECO:0000256" key="9">
    <source>
        <dbReference type="ARBA" id="ARBA00022801"/>
    </source>
</evidence>
<sequence>MTLPNLKYTADGLIPAIVQDVKTKRVLMMAWMNATSLEATLQTGFMNYWSRSRQKFWLKGETSGHTQKVVRWAVDCDADTLLFEVEQIGGACHTGFESCFFQAYSPEGTPLEITEEKLFDPEKTYASK</sequence>
<dbReference type="eggNOG" id="COG0139">
    <property type="taxonomic scope" value="Bacteria"/>
</dbReference>
<keyword evidence="11" id="KW-0479">Metal-binding</keyword>
<dbReference type="Proteomes" id="UP000005824">
    <property type="component" value="Unassembled WGS sequence"/>
</dbReference>
<comment type="catalytic activity">
    <reaction evidence="2">
        <text>1-(5-phospho-beta-D-ribosyl)-ATP + H2O = 1-(5-phospho-beta-D-ribosyl)-5'-AMP + diphosphate + H(+)</text>
        <dbReference type="Rhea" id="RHEA:22828"/>
        <dbReference type="ChEBI" id="CHEBI:15377"/>
        <dbReference type="ChEBI" id="CHEBI:15378"/>
        <dbReference type="ChEBI" id="CHEBI:33019"/>
        <dbReference type="ChEBI" id="CHEBI:59457"/>
        <dbReference type="ChEBI" id="CHEBI:73183"/>
        <dbReference type="EC" id="3.6.1.31"/>
    </reaction>
</comment>
<dbReference type="InterPro" id="IPR002496">
    <property type="entry name" value="PRib_AMP_CycHydrolase_dom"/>
</dbReference>
<organism evidence="13 14">
    <name type="scientific">Chthoniobacter flavus Ellin428</name>
    <dbReference type="NCBI Taxonomy" id="497964"/>
    <lineage>
        <taxon>Bacteria</taxon>
        <taxon>Pseudomonadati</taxon>
        <taxon>Verrucomicrobiota</taxon>
        <taxon>Spartobacteria</taxon>
        <taxon>Chthoniobacterales</taxon>
        <taxon>Chthoniobacteraceae</taxon>
        <taxon>Chthoniobacter</taxon>
    </lineage>
</organism>
<gene>
    <name evidence="11" type="primary">hisI</name>
    <name evidence="13" type="ORF">CfE428DRAFT_0600</name>
</gene>
<dbReference type="EC" id="3.5.4.19" evidence="11"/>
<comment type="cofactor">
    <cofactor evidence="11">
        <name>Zn(2+)</name>
        <dbReference type="ChEBI" id="CHEBI:29105"/>
    </cofactor>
    <text evidence="11">Binds 1 zinc ion per subunit.</text>
</comment>
<dbReference type="GO" id="GO:0005737">
    <property type="term" value="C:cytoplasm"/>
    <property type="evidence" value="ECO:0007669"/>
    <property type="project" value="UniProtKB-SubCell"/>
</dbReference>
<keyword evidence="10 11" id="KW-0368">Histidine biosynthesis</keyword>
<proteinExistence type="inferred from homology"/>
<evidence type="ECO:0000256" key="4">
    <source>
        <dbReference type="ARBA" id="ARBA00005204"/>
    </source>
</evidence>